<protein>
    <submittedName>
        <fullName evidence="1">Uncharacterized protein</fullName>
    </submittedName>
</protein>
<dbReference type="EnsemblPlants" id="OMERI03G29510.5">
    <property type="protein sequence ID" value="OMERI03G29510.5"/>
    <property type="gene ID" value="OMERI03G29510"/>
</dbReference>
<accession>A0A0E0D624</accession>
<dbReference type="AlphaFoldDB" id="A0A0E0D624"/>
<evidence type="ECO:0000313" key="1">
    <source>
        <dbReference type="EnsemblPlants" id="OMERI03G29510.5"/>
    </source>
</evidence>
<sequence>MCPHCPLWASLRCIIALTVQKGKIEKALLVAVGRDVLIYKESCVAPLVTMSNPQPTTIYFIRYPLFYELRLWASLHCIIASTVQRGQDRRGATSRGWSRCARLQRIVRRYVLVDMLTDLTEICLGEYVVCGALGLLELLLRRCVGEYMVPLHFSLISIGDDEQPTTIEINYFFYKVCLGGYAFRPYGDMSWCICGLRCFGVAGVALTEIVSVNMWFEVLWGSWSCSSN</sequence>
<keyword evidence="2" id="KW-1185">Reference proteome</keyword>
<dbReference type="Proteomes" id="UP000008021">
    <property type="component" value="Chromosome 3"/>
</dbReference>
<organism evidence="1">
    <name type="scientific">Oryza meridionalis</name>
    <dbReference type="NCBI Taxonomy" id="40149"/>
    <lineage>
        <taxon>Eukaryota</taxon>
        <taxon>Viridiplantae</taxon>
        <taxon>Streptophyta</taxon>
        <taxon>Embryophyta</taxon>
        <taxon>Tracheophyta</taxon>
        <taxon>Spermatophyta</taxon>
        <taxon>Magnoliopsida</taxon>
        <taxon>Liliopsida</taxon>
        <taxon>Poales</taxon>
        <taxon>Poaceae</taxon>
        <taxon>BOP clade</taxon>
        <taxon>Oryzoideae</taxon>
        <taxon>Oryzeae</taxon>
        <taxon>Oryzinae</taxon>
        <taxon>Oryza</taxon>
    </lineage>
</organism>
<proteinExistence type="predicted"/>
<dbReference type="Gramene" id="OMERI03G29510.5">
    <property type="protein sequence ID" value="OMERI03G29510.5"/>
    <property type="gene ID" value="OMERI03G29510"/>
</dbReference>
<evidence type="ECO:0000313" key="2">
    <source>
        <dbReference type="Proteomes" id="UP000008021"/>
    </source>
</evidence>
<reference evidence="1" key="1">
    <citation type="submission" date="2015-04" db="UniProtKB">
        <authorList>
            <consortium name="EnsemblPlants"/>
        </authorList>
    </citation>
    <scope>IDENTIFICATION</scope>
</reference>
<name>A0A0E0D624_9ORYZ</name>
<reference evidence="1" key="2">
    <citation type="submission" date="2018-05" db="EMBL/GenBank/DDBJ databases">
        <title>OmerRS3 (Oryza meridionalis Reference Sequence Version 3).</title>
        <authorList>
            <person name="Zhang J."/>
            <person name="Kudrna D."/>
            <person name="Lee S."/>
            <person name="Talag J."/>
            <person name="Welchert J."/>
            <person name="Wing R.A."/>
        </authorList>
    </citation>
    <scope>NUCLEOTIDE SEQUENCE [LARGE SCALE GENOMIC DNA]</scope>
    <source>
        <strain evidence="1">cv. OR44</strain>
    </source>
</reference>
<dbReference type="HOGENOM" id="CLU_070698_1_0_1"/>